<organism evidence="1 2">
    <name type="scientific">Pseudomonas fluorescens</name>
    <dbReference type="NCBI Taxonomy" id="294"/>
    <lineage>
        <taxon>Bacteria</taxon>
        <taxon>Pseudomonadati</taxon>
        <taxon>Pseudomonadota</taxon>
        <taxon>Gammaproteobacteria</taxon>
        <taxon>Pseudomonadales</taxon>
        <taxon>Pseudomonadaceae</taxon>
        <taxon>Pseudomonas</taxon>
    </lineage>
</organism>
<dbReference type="RefSeq" id="WP_123531076.1">
    <property type="nucleotide sequence ID" value="NZ_MOBU01000006.1"/>
</dbReference>
<name>A0A423LLI2_PSEFL</name>
<dbReference type="AlphaFoldDB" id="A0A423LLI2"/>
<evidence type="ECO:0000313" key="1">
    <source>
        <dbReference type="EMBL" id="RON69187.1"/>
    </source>
</evidence>
<sequence length="312" mass="34108">MLEDIIDVLATLAAPKVKGEEDGKLDPHALPARTTVSLNLYAGIKQGDEVHLFIYLRGAPQTLIDKIKIRANQGDTEPFFLVDSSVFARYLGSSIVVRYEVWFASQRLHTSRELGLEVQAGFEGEQTLDLSTFNYLLVTDKPPQNPPAFSRFTREAKWGAEPYEYSSSDTKVAGVNQQAEVTITGNGTCDISATDRTGLTRKYQLTVSGIAQLHFLTATANWAGMRDACAVAGLQPASLAQLQKLLNIYSAHAGSLTDFFGRLPYPFWTGDLNGANTAWIVDLDKPQNDPLDPNPTSADLSELHQVLGVSMS</sequence>
<comment type="caution">
    <text evidence="1">The sequence shown here is derived from an EMBL/GenBank/DDBJ whole genome shotgun (WGS) entry which is preliminary data.</text>
</comment>
<evidence type="ECO:0000313" key="2">
    <source>
        <dbReference type="Proteomes" id="UP000285757"/>
    </source>
</evidence>
<protein>
    <recommendedName>
        <fullName evidence="3">BIG2 domain-containing protein</fullName>
    </recommendedName>
</protein>
<gene>
    <name evidence="1" type="ORF">BK671_07020</name>
</gene>
<dbReference type="InterPro" id="IPR008964">
    <property type="entry name" value="Invasin/intimin_cell_adhesion"/>
</dbReference>
<proteinExistence type="predicted"/>
<evidence type="ECO:0008006" key="3">
    <source>
        <dbReference type="Google" id="ProtNLM"/>
    </source>
</evidence>
<dbReference type="EMBL" id="MOBU01000006">
    <property type="protein sequence ID" value="RON69187.1"/>
    <property type="molecule type" value="Genomic_DNA"/>
</dbReference>
<accession>A0A423LLI2</accession>
<dbReference type="Gene3D" id="2.60.40.1080">
    <property type="match status" value="1"/>
</dbReference>
<dbReference type="Proteomes" id="UP000285757">
    <property type="component" value="Unassembled WGS sequence"/>
</dbReference>
<dbReference type="SUPFAM" id="SSF49373">
    <property type="entry name" value="Invasin/intimin cell-adhesion fragments"/>
    <property type="match status" value="1"/>
</dbReference>
<reference evidence="1 2" key="1">
    <citation type="submission" date="2016-10" db="EMBL/GenBank/DDBJ databases">
        <title>Comparative genome analysis of multiple Pseudomonas spp. focuses on biocontrol and plant growth promoting traits.</title>
        <authorList>
            <person name="Tao X.-Y."/>
            <person name="Taylor C.G."/>
        </authorList>
    </citation>
    <scope>NUCLEOTIDE SEQUENCE [LARGE SCALE GENOMIC DNA]</scope>
    <source>
        <strain evidence="1 2">24D3</strain>
    </source>
</reference>